<sequence>MGKPLIHRTFCLEYSEKGKTNPEDYADKVTEFLDAIRQQGPREDLTVSWNPFHEQFIILTPVEHPLSVEQKAMLADIRDTWKRELPADKRPSRKDHGWVRRALTRDSSH</sequence>
<comment type="caution">
    <text evidence="2">The sequence shown here is derived from an EMBL/GenBank/DDBJ whole genome shotgun (WGS) entry which is preliminary data.</text>
</comment>
<evidence type="ECO:0000313" key="2">
    <source>
        <dbReference type="EMBL" id="KAK2777392.1"/>
    </source>
</evidence>
<protein>
    <submittedName>
        <fullName evidence="2">Uncharacterized protein</fullName>
    </submittedName>
</protein>
<feature type="region of interest" description="Disordered" evidence="1">
    <location>
        <begin position="85"/>
        <end position="109"/>
    </location>
</feature>
<evidence type="ECO:0000313" key="3">
    <source>
        <dbReference type="Proteomes" id="UP001281614"/>
    </source>
</evidence>
<keyword evidence="3" id="KW-1185">Reference proteome</keyword>
<proteinExistence type="predicted"/>
<dbReference type="EMBL" id="VYYT01000019">
    <property type="protein sequence ID" value="KAK2777392.1"/>
    <property type="molecule type" value="Genomic_DNA"/>
</dbReference>
<reference evidence="2" key="1">
    <citation type="submission" date="2023-02" db="EMBL/GenBank/DDBJ databases">
        <title>Colletotrichum kahawae CIFC_Que2 genome sequencing and assembly.</title>
        <authorList>
            <person name="Baroncelli R."/>
        </authorList>
    </citation>
    <scope>NUCLEOTIDE SEQUENCE</scope>
    <source>
        <strain evidence="2">CIFC_Que2</strain>
    </source>
</reference>
<evidence type="ECO:0000256" key="1">
    <source>
        <dbReference type="SAM" id="MobiDB-lite"/>
    </source>
</evidence>
<dbReference type="AlphaFoldDB" id="A0AAD9YUD7"/>
<organism evidence="2 3">
    <name type="scientific">Colletotrichum kahawae</name>
    <name type="common">Coffee berry disease fungus</name>
    <dbReference type="NCBI Taxonomy" id="34407"/>
    <lineage>
        <taxon>Eukaryota</taxon>
        <taxon>Fungi</taxon>
        <taxon>Dikarya</taxon>
        <taxon>Ascomycota</taxon>
        <taxon>Pezizomycotina</taxon>
        <taxon>Sordariomycetes</taxon>
        <taxon>Hypocreomycetidae</taxon>
        <taxon>Glomerellales</taxon>
        <taxon>Glomerellaceae</taxon>
        <taxon>Colletotrichum</taxon>
        <taxon>Colletotrichum gloeosporioides species complex</taxon>
    </lineage>
</organism>
<name>A0AAD9YUD7_COLKA</name>
<accession>A0AAD9YUD7</accession>
<dbReference type="Proteomes" id="UP001281614">
    <property type="component" value="Unassembled WGS sequence"/>
</dbReference>
<gene>
    <name evidence="2" type="ORF">CKAH01_12077</name>
</gene>